<comment type="caution">
    <text evidence="3">The sequence shown here is derived from an EMBL/GenBank/DDBJ whole genome shotgun (WGS) entry which is preliminary data.</text>
</comment>
<dbReference type="Proteomes" id="UP001597294">
    <property type="component" value="Unassembled WGS sequence"/>
</dbReference>
<feature type="transmembrane region" description="Helical" evidence="1">
    <location>
        <begin position="6"/>
        <end position="26"/>
    </location>
</feature>
<accession>A0ABW5BNA0</accession>
<name>A0ABW5BNA0_9PROT</name>
<proteinExistence type="predicted"/>
<keyword evidence="1" id="KW-0812">Transmembrane</keyword>
<feature type="transmembrane region" description="Helical" evidence="1">
    <location>
        <begin position="33"/>
        <end position="53"/>
    </location>
</feature>
<feature type="transmembrane region" description="Helical" evidence="1">
    <location>
        <begin position="147"/>
        <end position="166"/>
    </location>
</feature>
<protein>
    <submittedName>
        <fullName evidence="3">Prepilin peptidase</fullName>
    </submittedName>
</protein>
<dbReference type="Gene3D" id="1.20.120.1220">
    <property type="match status" value="1"/>
</dbReference>
<evidence type="ECO:0000256" key="1">
    <source>
        <dbReference type="SAM" id="Phobius"/>
    </source>
</evidence>
<evidence type="ECO:0000313" key="4">
    <source>
        <dbReference type="Proteomes" id="UP001597294"/>
    </source>
</evidence>
<keyword evidence="1" id="KW-1133">Transmembrane helix</keyword>
<feature type="transmembrane region" description="Helical" evidence="1">
    <location>
        <begin position="90"/>
        <end position="119"/>
    </location>
</feature>
<dbReference type="InterPro" id="IPR000045">
    <property type="entry name" value="Prepilin_IV_endopep_pep"/>
</dbReference>
<dbReference type="EMBL" id="JBHUII010000011">
    <property type="protein sequence ID" value="MFD2207124.1"/>
    <property type="molecule type" value="Genomic_DNA"/>
</dbReference>
<feature type="domain" description="Prepilin type IV endopeptidase peptidase" evidence="2">
    <location>
        <begin position="11"/>
        <end position="110"/>
    </location>
</feature>
<evidence type="ECO:0000259" key="2">
    <source>
        <dbReference type="Pfam" id="PF01478"/>
    </source>
</evidence>
<dbReference type="RefSeq" id="WP_380253450.1">
    <property type="nucleotide sequence ID" value="NZ_JBHUII010000011.1"/>
</dbReference>
<dbReference type="Pfam" id="PF01478">
    <property type="entry name" value="Peptidase_A24"/>
    <property type="match status" value="1"/>
</dbReference>
<keyword evidence="1" id="KW-0472">Membrane</keyword>
<gene>
    <name evidence="3" type="ORF">ACFSKO_15960</name>
</gene>
<organism evidence="3 4">
    <name type="scientific">Kiloniella antarctica</name>
    <dbReference type="NCBI Taxonomy" id="1550907"/>
    <lineage>
        <taxon>Bacteria</taxon>
        <taxon>Pseudomonadati</taxon>
        <taxon>Pseudomonadota</taxon>
        <taxon>Alphaproteobacteria</taxon>
        <taxon>Rhodospirillales</taxon>
        <taxon>Kiloniellaceae</taxon>
        <taxon>Kiloniella</taxon>
    </lineage>
</organism>
<reference evidence="4" key="1">
    <citation type="journal article" date="2019" name="Int. J. Syst. Evol. Microbiol.">
        <title>The Global Catalogue of Microorganisms (GCM) 10K type strain sequencing project: providing services to taxonomists for standard genome sequencing and annotation.</title>
        <authorList>
            <consortium name="The Broad Institute Genomics Platform"/>
            <consortium name="The Broad Institute Genome Sequencing Center for Infectious Disease"/>
            <person name="Wu L."/>
            <person name="Ma J."/>
        </authorList>
    </citation>
    <scope>NUCLEOTIDE SEQUENCE [LARGE SCALE GENOMIC DNA]</scope>
    <source>
        <strain evidence="4">CGMCC 4.7192</strain>
    </source>
</reference>
<evidence type="ECO:0000313" key="3">
    <source>
        <dbReference type="EMBL" id="MFD2207124.1"/>
    </source>
</evidence>
<sequence>MELEPFFITKFVLVAFVIIAMLSDLIQMRIPNVIPVAIILLFPVAYLGGGAATPLLDHIGAMLVVLVAGVALFAFKILGGGDVKFLSSLALWTGFGLLPPFVVILSLVGGGQVIIILLLRKFSHQLEYLLAKFNIQLPEWLQRDGGVPYGLSIGIAMLIVFERLPYWS</sequence>
<keyword evidence="4" id="KW-1185">Reference proteome</keyword>
<feature type="transmembrane region" description="Helical" evidence="1">
    <location>
        <begin position="59"/>
        <end position="78"/>
    </location>
</feature>